<comment type="caution">
    <text evidence="15">The sequence shown here is derived from an EMBL/GenBank/DDBJ whole genome shotgun (WGS) entry which is preliminary data.</text>
</comment>
<feature type="domain" description="Tetrapyrrole biosynthesis glutamyl-tRNA reductase dimerisation" evidence="12">
    <location>
        <begin position="320"/>
        <end position="418"/>
    </location>
</feature>
<evidence type="ECO:0000256" key="4">
    <source>
        <dbReference type="ARBA" id="ARBA00022857"/>
    </source>
</evidence>
<feature type="domain" description="Quinate/shikimate 5-dehydrogenase/glutamyl-tRNA reductase" evidence="13">
    <location>
        <begin position="171"/>
        <end position="306"/>
    </location>
</feature>
<evidence type="ECO:0000256" key="6">
    <source>
        <dbReference type="ARBA" id="ARBA00023244"/>
    </source>
</evidence>
<evidence type="ECO:0000256" key="1">
    <source>
        <dbReference type="ARBA" id="ARBA00005059"/>
    </source>
</evidence>
<dbReference type="CDD" id="cd05213">
    <property type="entry name" value="NAD_bind_Glutamyl_tRNA_reduct"/>
    <property type="match status" value="1"/>
</dbReference>
<dbReference type="InterPro" id="IPR036343">
    <property type="entry name" value="GluRdtase_N_sf"/>
</dbReference>
<dbReference type="HAMAP" id="MF_00087">
    <property type="entry name" value="Glu_tRNA_reductase"/>
    <property type="match status" value="1"/>
</dbReference>
<dbReference type="PANTHER" id="PTHR43013:SF1">
    <property type="entry name" value="GLUTAMYL-TRNA REDUCTASE"/>
    <property type="match status" value="1"/>
</dbReference>
<dbReference type="NCBIfam" id="TIGR01035">
    <property type="entry name" value="hemA"/>
    <property type="match status" value="1"/>
</dbReference>
<accession>A0ABW2PYH2</accession>
<evidence type="ECO:0000259" key="13">
    <source>
        <dbReference type="Pfam" id="PF01488"/>
    </source>
</evidence>
<dbReference type="Pfam" id="PF01488">
    <property type="entry name" value="Shikimate_DH"/>
    <property type="match status" value="1"/>
</dbReference>
<dbReference type="Proteomes" id="UP001596505">
    <property type="component" value="Unassembled WGS sequence"/>
</dbReference>
<comment type="pathway">
    <text evidence="1 8 9">Porphyrin-containing compound metabolism; protoporphyrin-IX biosynthesis; 5-aminolevulinate from L-glutamyl-tRNA(Glu): step 1/2.</text>
</comment>
<organism evidence="15 16">
    <name type="scientific">Scopulibacillus cellulosilyticus</name>
    <dbReference type="NCBI Taxonomy" id="2665665"/>
    <lineage>
        <taxon>Bacteria</taxon>
        <taxon>Bacillati</taxon>
        <taxon>Bacillota</taxon>
        <taxon>Bacilli</taxon>
        <taxon>Bacillales</taxon>
        <taxon>Sporolactobacillaceae</taxon>
        <taxon>Scopulibacillus</taxon>
    </lineage>
</organism>
<feature type="region of interest" description="Disordered" evidence="11">
    <location>
        <begin position="428"/>
        <end position="457"/>
    </location>
</feature>
<dbReference type="Pfam" id="PF05201">
    <property type="entry name" value="GlutR_N"/>
    <property type="match status" value="1"/>
</dbReference>
<feature type="site" description="Important for activity" evidence="8">
    <location>
        <position position="99"/>
    </location>
</feature>
<dbReference type="EC" id="1.2.1.70" evidence="3 8"/>
<dbReference type="EMBL" id="JBHTCO010000014">
    <property type="protein sequence ID" value="MFC7393730.1"/>
    <property type="molecule type" value="Genomic_DNA"/>
</dbReference>
<evidence type="ECO:0000259" key="14">
    <source>
        <dbReference type="Pfam" id="PF05201"/>
    </source>
</evidence>
<evidence type="ECO:0000256" key="10">
    <source>
        <dbReference type="SAM" id="Coils"/>
    </source>
</evidence>
<evidence type="ECO:0000256" key="3">
    <source>
        <dbReference type="ARBA" id="ARBA00012970"/>
    </source>
</evidence>
<dbReference type="Gene3D" id="3.30.460.30">
    <property type="entry name" value="Glutamyl-tRNA reductase, N-terminal domain"/>
    <property type="match status" value="1"/>
</dbReference>
<evidence type="ECO:0000313" key="16">
    <source>
        <dbReference type="Proteomes" id="UP001596505"/>
    </source>
</evidence>
<gene>
    <name evidence="8 15" type="primary">hemA</name>
    <name evidence="15" type="ORF">ACFQRG_12270</name>
</gene>
<feature type="binding site" evidence="8">
    <location>
        <begin position="114"/>
        <end position="116"/>
    </location>
    <ligand>
        <name>substrate</name>
    </ligand>
</feature>
<dbReference type="InterPro" id="IPR018214">
    <property type="entry name" value="GluRdtase_CS"/>
</dbReference>
<dbReference type="SUPFAM" id="SSF69075">
    <property type="entry name" value="Glutamyl tRNA-reductase dimerization domain"/>
    <property type="match status" value="1"/>
</dbReference>
<dbReference type="InterPro" id="IPR000343">
    <property type="entry name" value="4pyrrol_synth_GluRdtase"/>
</dbReference>
<feature type="domain" description="Glutamyl-tRNA reductase N-terminal" evidence="14">
    <location>
        <begin position="6"/>
        <end position="156"/>
    </location>
</feature>
<dbReference type="InterPro" id="IPR015895">
    <property type="entry name" value="4pyrrol_synth_GluRdtase_N"/>
</dbReference>
<keyword evidence="10" id="KW-0175">Coiled coil</keyword>
<feature type="binding site" evidence="8">
    <location>
        <begin position="189"/>
        <end position="194"/>
    </location>
    <ligand>
        <name>NADP(+)</name>
        <dbReference type="ChEBI" id="CHEBI:58349"/>
    </ligand>
</feature>
<evidence type="ECO:0000256" key="7">
    <source>
        <dbReference type="ARBA" id="ARBA00047464"/>
    </source>
</evidence>
<evidence type="ECO:0000256" key="5">
    <source>
        <dbReference type="ARBA" id="ARBA00023002"/>
    </source>
</evidence>
<reference evidence="16" key="1">
    <citation type="journal article" date="2019" name="Int. J. Syst. Evol. Microbiol.">
        <title>The Global Catalogue of Microorganisms (GCM) 10K type strain sequencing project: providing services to taxonomists for standard genome sequencing and annotation.</title>
        <authorList>
            <consortium name="The Broad Institute Genomics Platform"/>
            <consortium name="The Broad Institute Genome Sequencing Center for Infectious Disease"/>
            <person name="Wu L."/>
            <person name="Ma J."/>
        </authorList>
    </citation>
    <scope>NUCLEOTIDE SEQUENCE [LARGE SCALE GENOMIC DNA]</scope>
    <source>
        <strain evidence="16">CGMCC 1.16305</strain>
    </source>
</reference>
<dbReference type="GO" id="GO:0008883">
    <property type="term" value="F:glutamyl-tRNA reductase activity"/>
    <property type="evidence" value="ECO:0007669"/>
    <property type="project" value="UniProtKB-EC"/>
</dbReference>
<dbReference type="InterPro" id="IPR006151">
    <property type="entry name" value="Shikm_DH/Glu-tRNA_Rdtase"/>
</dbReference>
<protein>
    <recommendedName>
        <fullName evidence="3 8">Glutamyl-tRNA reductase</fullName>
        <shortName evidence="8">GluTR</shortName>
        <ecNumber evidence="3 8">1.2.1.70</ecNumber>
    </recommendedName>
</protein>
<keyword evidence="16" id="KW-1185">Reference proteome</keyword>
<keyword evidence="5 8" id="KW-0560">Oxidoreductase</keyword>
<dbReference type="SUPFAM" id="SSF69742">
    <property type="entry name" value="Glutamyl tRNA-reductase catalytic, N-terminal domain"/>
    <property type="match status" value="1"/>
</dbReference>
<dbReference type="NCBIfam" id="NF000744">
    <property type="entry name" value="PRK00045.1-3"/>
    <property type="match status" value="1"/>
</dbReference>
<feature type="coiled-coil region" evidence="10">
    <location>
        <begin position="353"/>
        <end position="380"/>
    </location>
</feature>
<dbReference type="InterPro" id="IPR036453">
    <property type="entry name" value="GluRdtase_dimer_dom_sf"/>
</dbReference>
<name>A0ABW2PYH2_9BACL</name>
<sequence>MHVIAVGLNHQTAPVDIREKVAFEESTLHEALIKLRQTKSIFEDVIVSTCNRTEVYVVTDQLHTGRYYTKMFLSEWFGIEKKQLTSFLFIKEDAAAVEHLFRVTCGLDSMILGETQILGQIRDHFLLAQKYETTGTIFNELFKEAITLAKRAHSETSINDNPVSVSYAAVELAKQIFGNFSDKHILIVGAGKMSELTAKHLNGQGVSKITVMNRTYEKAKGLAERFCGTASSMSEMSKALTEADILVSSTGARDYILKKDFAEEAIKKRKGRPLFIVDIAVPRDIDPDINNIEGVFLYDIDDLEGIVQANLEERKESAAQIELFIEEQLASFKEWLQTLGVVPVISALRKKALNIQAETMKSLERKLPDLTERERKLISKHTKSIVNQLLRDPIQKVKELAAEPNADMSLQTFIDIFSIEEDVKQEKQKDVNVTSMKTRENTSAKGIPSAGHVSLRS</sequence>
<dbReference type="InterPro" id="IPR036291">
    <property type="entry name" value="NAD(P)-bd_dom_sf"/>
</dbReference>
<feature type="binding site" evidence="8">
    <location>
        <position position="120"/>
    </location>
    <ligand>
        <name>substrate</name>
    </ligand>
</feature>
<comment type="similarity">
    <text evidence="2 8 9">Belongs to the glutamyl-tRNA reductase family.</text>
</comment>
<comment type="function">
    <text evidence="8">Catalyzes the NADPH-dependent reduction of glutamyl-tRNA(Glu) to glutamate 1-semialdehyde (GSA).</text>
</comment>
<keyword evidence="4 8" id="KW-0521">NADP</keyword>
<keyword evidence="6 8" id="KW-0627">Porphyrin biosynthesis</keyword>
<evidence type="ECO:0000256" key="2">
    <source>
        <dbReference type="ARBA" id="ARBA00005916"/>
    </source>
</evidence>
<evidence type="ECO:0000256" key="9">
    <source>
        <dbReference type="RuleBase" id="RU000584"/>
    </source>
</evidence>
<dbReference type="PROSITE" id="PS00747">
    <property type="entry name" value="GLUTR"/>
    <property type="match status" value="1"/>
</dbReference>
<comment type="miscellaneous">
    <text evidence="8">During catalysis, the active site Cys acts as a nucleophile attacking the alpha-carbonyl group of tRNA-bound glutamate with the formation of a thioester intermediate between enzyme and glutamate, and the concomitant release of tRNA(Glu). The thioester intermediate is finally reduced by direct hydride transfer from NADPH, to form the product GSA.</text>
</comment>
<dbReference type="InterPro" id="IPR015896">
    <property type="entry name" value="4pyrrol_synth_GluRdtase_dimer"/>
</dbReference>
<feature type="binding site" evidence="8">
    <location>
        <position position="109"/>
    </location>
    <ligand>
        <name>substrate</name>
    </ligand>
</feature>
<dbReference type="RefSeq" id="WP_380966316.1">
    <property type="nucleotide sequence ID" value="NZ_JBHTCO010000014.1"/>
</dbReference>
<evidence type="ECO:0000256" key="8">
    <source>
        <dbReference type="HAMAP-Rule" id="MF_00087"/>
    </source>
</evidence>
<dbReference type="Pfam" id="PF00745">
    <property type="entry name" value="GlutR_dimer"/>
    <property type="match status" value="1"/>
</dbReference>
<dbReference type="Gene3D" id="3.40.50.720">
    <property type="entry name" value="NAD(P)-binding Rossmann-like Domain"/>
    <property type="match status" value="1"/>
</dbReference>
<comment type="subunit">
    <text evidence="8">Homodimer.</text>
</comment>
<dbReference type="PIRSF" id="PIRSF000445">
    <property type="entry name" value="4pyrrol_synth_GluRdtase"/>
    <property type="match status" value="1"/>
</dbReference>
<feature type="binding site" evidence="8">
    <location>
        <begin position="49"/>
        <end position="52"/>
    </location>
    <ligand>
        <name>substrate</name>
    </ligand>
</feature>
<feature type="active site" description="Nucleophile" evidence="8">
    <location>
        <position position="50"/>
    </location>
</feature>
<dbReference type="SUPFAM" id="SSF51735">
    <property type="entry name" value="NAD(P)-binding Rossmann-fold domains"/>
    <property type="match status" value="1"/>
</dbReference>
<evidence type="ECO:0000256" key="11">
    <source>
        <dbReference type="SAM" id="MobiDB-lite"/>
    </source>
</evidence>
<evidence type="ECO:0000313" key="15">
    <source>
        <dbReference type="EMBL" id="MFC7393730.1"/>
    </source>
</evidence>
<evidence type="ECO:0000259" key="12">
    <source>
        <dbReference type="Pfam" id="PF00745"/>
    </source>
</evidence>
<comment type="catalytic activity">
    <reaction evidence="7 8 9">
        <text>(S)-4-amino-5-oxopentanoate + tRNA(Glu) + NADP(+) = L-glutamyl-tRNA(Glu) + NADPH + H(+)</text>
        <dbReference type="Rhea" id="RHEA:12344"/>
        <dbReference type="Rhea" id="RHEA-COMP:9663"/>
        <dbReference type="Rhea" id="RHEA-COMP:9680"/>
        <dbReference type="ChEBI" id="CHEBI:15378"/>
        <dbReference type="ChEBI" id="CHEBI:57501"/>
        <dbReference type="ChEBI" id="CHEBI:57783"/>
        <dbReference type="ChEBI" id="CHEBI:58349"/>
        <dbReference type="ChEBI" id="CHEBI:78442"/>
        <dbReference type="ChEBI" id="CHEBI:78520"/>
        <dbReference type="EC" id="1.2.1.70"/>
    </reaction>
</comment>
<dbReference type="PANTHER" id="PTHR43013">
    <property type="entry name" value="GLUTAMYL-TRNA REDUCTASE"/>
    <property type="match status" value="1"/>
</dbReference>
<comment type="domain">
    <text evidence="8">Possesses an unusual extended V-shaped dimeric structure with each monomer consisting of three distinct domains arranged along a curved 'spinal' alpha-helix. The N-terminal catalytic domain specifically recognizes the glutamate moiety of the substrate. The second domain is the NADPH-binding domain, and the third C-terminal domain is responsible for dimerization.</text>
</comment>
<proteinExistence type="inferred from homology"/>